<dbReference type="Proteomes" id="UP000002066">
    <property type="component" value="Chromosome"/>
</dbReference>
<organism evidence="2 3">
    <name type="scientific">Streptomyces pratensis (strain ATCC 33331 / IAF-45CD)</name>
    <dbReference type="NCBI Taxonomy" id="591167"/>
    <lineage>
        <taxon>Bacteria</taxon>
        <taxon>Bacillati</taxon>
        <taxon>Actinomycetota</taxon>
        <taxon>Actinomycetes</taxon>
        <taxon>Kitasatosporales</taxon>
        <taxon>Streptomycetaceae</taxon>
        <taxon>Streptomyces</taxon>
    </lineage>
</organism>
<dbReference type="AlphaFoldDB" id="A0A8D3WFN2"/>
<dbReference type="SUPFAM" id="SSF53335">
    <property type="entry name" value="S-adenosyl-L-methionine-dependent methyltransferases"/>
    <property type="match status" value="1"/>
</dbReference>
<evidence type="ECO:0000259" key="1">
    <source>
        <dbReference type="Pfam" id="PF13649"/>
    </source>
</evidence>
<dbReference type="InterPro" id="IPR041698">
    <property type="entry name" value="Methyltransf_25"/>
</dbReference>
<proteinExistence type="predicted"/>
<dbReference type="EMBL" id="CP002475">
    <property type="protein sequence ID" value="ADW01790.1"/>
    <property type="molecule type" value="Genomic_DNA"/>
</dbReference>
<gene>
    <name evidence="2" type="ordered locus">Sfla_0324</name>
</gene>
<dbReference type="Pfam" id="PF13649">
    <property type="entry name" value="Methyltransf_25"/>
    <property type="match status" value="1"/>
</dbReference>
<protein>
    <submittedName>
        <fullName evidence="2">Methyltransferase type 11</fullName>
    </submittedName>
</protein>
<keyword evidence="2" id="KW-0808">Transferase</keyword>
<sequence length="232" mass="25316">MTSQRQNEQTWTLYGQRQLDHGFQPPVPQRIDWGFWPGVGPGAELLGDIRGRRVLDIGSGPGHHAVHLARGHGALVCGVDISPTQHRRATRAHRDEPGVRFLCADIAAHLRGSELYEAAYGVRTFGCIDPHHLLPALRDGLTGGSPLVFSALHTDSDGHGPSGSVESRPEVIRLRDEEPIATHMWVLDPGLWEELLAAHHFTVTATHLLQAPEAGSPVVMQVIQARRQAGRG</sequence>
<dbReference type="GO" id="GO:0032259">
    <property type="term" value="P:methylation"/>
    <property type="evidence" value="ECO:0007669"/>
    <property type="project" value="UniProtKB-KW"/>
</dbReference>
<keyword evidence="2" id="KW-0489">Methyltransferase</keyword>
<dbReference type="Gene3D" id="3.40.50.150">
    <property type="entry name" value="Vaccinia Virus protein VP39"/>
    <property type="match status" value="1"/>
</dbReference>
<reference evidence="2 3" key="1">
    <citation type="submission" date="2011-01" db="EMBL/GenBank/DDBJ databases">
        <title>Complete sequence of chromosome of Streptomyces flavogriseus ATCC 33331.</title>
        <authorList>
            <consortium name="US DOE Joint Genome Institute"/>
            <person name="Lucas S."/>
            <person name="Copeland A."/>
            <person name="Lapidus A."/>
            <person name="Cheng J.-F."/>
            <person name="Goodwin L."/>
            <person name="Pitluck S."/>
            <person name="Davenport K."/>
            <person name="Detter J.C."/>
            <person name="Han C."/>
            <person name="Tapia R."/>
            <person name="Land M."/>
            <person name="Hauser L."/>
            <person name="Kyrpides N."/>
            <person name="Ivanova N."/>
            <person name="Ovchinnikova G."/>
            <person name="Pagani I."/>
            <person name="Brumm P."/>
            <person name="Mead D."/>
            <person name="Woyke T."/>
        </authorList>
    </citation>
    <scope>NUCLEOTIDE SEQUENCE [LARGE SCALE GENOMIC DNA]</scope>
    <source>
        <strain evidence="3">ATCC 33331 / IAF-45CD</strain>
    </source>
</reference>
<dbReference type="KEGG" id="sfa:Sfla_0324"/>
<dbReference type="InterPro" id="IPR029063">
    <property type="entry name" value="SAM-dependent_MTases_sf"/>
</dbReference>
<dbReference type="GO" id="GO:0008168">
    <property type="term" value="F:methyltransferase activity"/>
    <property type="evidence" value="ECO:0007669"/>
    <property type="project" value="UniProtKB-KW"/>
</dbReference>
<feature type="domain" description="Methyltransferase" evidence="1">
    <location>
        <begin position="54"/>
        <end position="133"/>
    </location>
</feature>
<dbReference type="OrthoDB" id="4035289at2"/>
<accession>A0A8D3WFN2</accession>
<dbReference type="CDD" id="cd02440">
    <property type="entry name" value="AdoMet_MTases"/>
    <property type="match status" value="1"/>
</dbReference>
<evidence type="ECO:0000313" key="2">
    <source>
        <dbReference type="EMBL" id="ADW01790.1"/>
    </source>
</evidence>
<name>A0A8D3WFN2_STRFA</name>
<evidence type="ECO:0000313" key="3">
    <source>
        <dbReference type="Proteomes" id="UP000002066"/>
    </source>
</evidence>